<evidence type="ECO:0000256" key="2">
    <source>
        <dbReference type="ARBA" id="ARBA00005254"/>
    </source>
</evidence>
<dbReference type="GO" id="GO:0005739">
    <property type="term" value="C:mitochondrion"/>
    <property type="evidence" value="ECO:0007669"/>
    <property type="project" value="UniProtKB-SubCell"/>
</dbReference>
<comment type="subcellular location">
    <subcellularLocation>
        <location evidence="1">Mitochondrion</location>
    </subcellularLocation>
</comment>
<organism evidence="8 9">
    <name type="scientific">Octopus sinensis</name>
    <name type="common">East Asian common octopus</name>
    <dbReference type="NCBI Taxonomy" id="2607531"/>
    <lineage>
        <taxon>Eukaryota</taxon>
        <taxon>Metazoa</taxon>
        <taxon>Spiralia</taxon>
        <taxon>Lophotrochozoa</taxon>
        <taxon>Mollusca</taxon>
        <taxon>Cephalopoda</taxon>
        <taxon>Coleoidea</taxon>
        <taxon>Octopodiformes</taxon>
        <taxon>Octopoda</taxon>
        <taxon>Incirrata</taxon>
        <taxon>Octopodidae</taxon>
        <taxon>Octopus</taxon>
    </lineage>
</organism>
<dbReference type="InterPro" id="IPR014748">
    <property type="entry name" value="Enoyl-CoA_hydra_C"/>
</dbReference>
<evidence type="ECO:0000256" key="5">
    <source>
        <dbReference type="ARBA" id="ARBA00023128"/>
    </source>
</evidence>
<evidence type="ECO:0000256" key="7">
    <source>
        <dbReference type="RuleBase" id="RU003707"/>
    </source>
</evidence>
<keyword evidence="5" id="KW-0496">Mitochondrion</keyword>
<dbReference type="PANTHER" id="PTHR11941:SF171">
    <property type="entry name" value="SD19268P"/>
    <property type="match status" value="1"/>
</dbReference>
<proteinExistence type="inferred from homology"/>
<keyword evidence="8" id="KW-1185">Reference proteome</keyword>
<dbReference type="KEGG" id="osn:115216423"/>
<evidence type="ECO:0000313" key="8">
    <source>
        <dbReference type="Proteomes" id="UP000515154"/>
    </source>
</evidence>
<accession>A0A6P7SUM6</accession>
<dbReference type="GO" id="GO:0006635">
    <property type="term" value="P:fatty acid beta-oxidation"/>
    <property type="evidence" value="ECO:0007669"/>
    <property type="project" value="TreeGrafter"/>
</dbReference>
<keyword evidence="4" id="KW-0007">Acetylation</keyword>
<evidence type="ECO:0000256" key="1">
    <source>
        <dbReference type="ARBA" id="ARBA00004173"/>
    </source>
</evidence>
<name>A0A6P7SUM6_9MOLL</name>
<dbReference type="CDD" id="cd06558">
    <property type="entry name" value="crotonase-like"/>
    <property type="match status" value="1"/>
</dbReference>
<dbReference type="PANTHER" id="PTHR11941">
    <property type="entry name" value="ENOYL-COA HYDRATASE-RELATED"/>
    <property type="match status" value="1"/>
</dbReference>
<dbReference type="RefSeq" id="XP_029641606.1">
    <property type="nucleotide sequence ID" value="XM_029785746.2"/>
</dbReference>
<dbReference type="AlphaFoldDB" id="A0A6P7SUM6"/>
<dbReference type="PROSITE" id="PS00166">
    <property type="entry name" value="ENOYL_COA_HYDRATASE"/>
    <property type="match status" value="1"/>
</dbReference>
<dbReference type="InterPro" id="IPR018376">
    <property type="entry name" value="Enoyl-CoA_hyd/isom_CS"/>
</dbReference>
<evidence type="ECO:0000256" key="4">
    <source>
        <dbReference type="ARBA" id="ARBA00022990"/>
    </source>
</evidence>
<keyword evidence="3" id="KW-0809">Transit peptide</keyword>
<dbReference type="SUPFAM" id="SSF52096">
    <property type="entry name" value="ClpP/crotonase"/>
    <property type="match status" value="1"/>
</dbReference>
<evidence type="ECO:0000256" key="6">
    <source>
        <dbReference type="ARBA" id="ARBA00023239"/>
    </source>
</evidence>
<dbReference type="InterPro" id="IPR029045">
    <property type="entry name" value="ClpP/crotonase-like_dom_sf"/>
</dbReference>
<keyword evidence="6" id="KW-0456">Lyase</keyword>
<comment type="similarity">
    <text evidence="2 7">Belongs to the enoyl-CoA hydratase/isomerase family.</text>
</comment>
<dbReference type="Gene3D" id="1.10.12.10">
    <property type="entry name" value="Lyase 2-enoyl-coa Hydratase, Chain A, domain 2"/>
    <property type="match status" value="1"/>
</dbReference>
<dbReference type="FunFam" id="1.10.12.10:FF:000001">
    <property type="entry name" value="Probable enoyl-CoA hydratase, mitochondrial"/>
    <property type="match status" value="1"/>
</dbReference>
<reference evidence="9" key="1">
    <citation type="submission" date="2025-08" db="UniProtKB">
        <authorList>
            <consortium name="RefSeq"/>
        </authorList>
    </citation>
    <scope>IDENTIFICATION</scope>
</reference>
<dbReference type="Gene3D" id="3.90.226.10">
    <property type="entry name" value="2-enoyl-CoA Hydratase, Chain A, domain 1"/>
    <property type="match status" value="1"/>
</dbReference>
<dbReference type="Pfam" id="PF00378">
    <property type="entry name" value="ECH_1"/>
    <property type="match status" value="1"/>
</dbReference>
<evidence type="ECO:0000256" key="3">
    <source>
        <dbReference type="ARBA" id="ARBA00022946"/>
    </source>
</evidence>
<dbReference type="InterPro" id="IPR001753">
    <property type="entry name" value="Enoyl-CoA_hydra/iso"/>
</dbReference>
<dbReference type="FunFam" id="3.90.226.10:FF:000022">
    <property type="entry name" value="methylglutaconyl-CoA hydratase, mitochondrial isoform X1"/>
    <property type="match status" value="1"/>
</dbReference>
<evidence type="ECO:0000313" key="9">
    <source>
        <dbReference type="RefSeq" id="XP_029641606.1"/>
    </source>
</evidence>
<dbReference type="GO" id="GO:0003723">
    <property type="term" value="F:RNA binding"/>
    <property type="evidence" value="ECO:0007669"/>
    <property type="project" value="UniProtKB-ARBA"/>
</dbReference>
<dbReference type="Proteomes" id="UP000515154">
    <property type="component" value="Linkage group LG10"/>
</dbReference>
<gene>
    <name evidence="9" type="primary">LOC115216423</name>
</gene>
<sequence length="304" mass="33019">MNNCRLICSILYRNRQFRPQRCFDRRTTLRCLSTAVEPSKVLDLQYLTGDSEGIAVFSMNRPKAKNSFSKSMINELTTAIETVKFDKSIRTLIIRSSVPGIFCAGADLKERATMRPEEVGPFVSKLRGMVSEIHNLPMPTIAAIDGPALGGGLELALACDMRTAASSAKMGLVETRLAIIPGGGGTQRLARVVGPSLAKELIFSSRVLDGNQAAAIGLVNHAVEQNDAGDAAYLKAEELGREIAMQGPFALRMAKLAINNGVEVDLASGSKFEEAYYAQVIPTKDRLEGLKAFREKRPPKFIGE</sequence>
<dbReference type="GO" id="GO:0004300">
    <property type="term" value="F:enoyl-CoA hydratase activity"/>
    <property type="evidence" value="ECO:0007669"/>
    <property type="project" value="UniProtKB-ARBA"/>
</dbReference>
<protein>
    <submittedName>
        <fullName evidence="9">Methylglutaconyl-CoA hydratase, mitochondrial</fullName>
    </submittedName>
</protein>